<keyword evidence="4" id="KW-1185">Reference proteome</keyword>
<evidence type="ECO:0000313" key="4">
    <source>
        <dbReference type="Proteomes" id="UP000243719"/>
    </source>
</evidence>
<dbReference type="InterPro" id="IPR011234">
    <property type="entry name" value="Fumarylacetoacetase-like_C"/>
</dbReference>
<evidence type="ECO:0000313" key="3">
    <source>
        <dbReference type="EMBL" id="SDV46366.1"/>
    </source>
</evidence>
<dbReference type="GO" id="GO:0046872">
    <property type="term" value="F:metal ion binding"/>
    <property type="evidence" value="ECO:0007669"/>
    <property type="project" value="UniProtKB-KW"/>
</dbReference>
<accession>A0A1H2PK76</accession>
<dbReference type="PANTHER" id="PTHR11820">
    <property type="entry name" value="ACYLPYRUVASE"/>
    <property type="match status" value="1"/>
</dbReference>
<dbReference type="OrthoDB" id="9805307at2"/>
<dbReference type="Pfam" id="PF01557">
    <property type="entry name" value="FAA_hydrolase"/>
    <property type="match status" value="1"/>
</dbReference>
<dbReference type="STRING" id="1770053.SAMN05216551_101286"/>
<name>A0A1H2PK76_9BURK</name>
<protein>
    <submittedName>
        <fullName evidence="3">5-carboxy-2-oxohept-3-enedioate decarboxylase HpaG1 subunit</fullName>
    </submittedName>
</protein>
<evidence type="ECO:0000259" key="2">
    <source>
        <dbReference type="Pfam" id="PF01557"/>
    </source>
</evidence>
<sequence>MSFQLTGTSGVPIAVGTVYGALLNYREALAALGDAVEQPPYKQAPVAPILYIKTRNTFAPDGASVAVPADVPALEIGAALGVVIGRQATRVAPRDALAHVAGYVAVADISVPHQSVYRPAVRQKCRDGFCPIGAMRVATEVANPDSLAITVSIDGEVRQRANTSSLVRPVAALIADVTDFMTLMPGDILLVGVPHGAPQAHAGQAFTIDIASVGSVNGRLVAAAAEQTR</sequence>
<reference evidence="4" key="1">
    <citation type="submission" date="2016-09" db="EMBL/GenBank/DDBJ databases">
        <authorList>
            <person name="Varghese N."/>
            <person name="Submissions S."/>
        </authorList>
    </citation>
    <scope>NUCLEOTIDE SEQUENCE [LARGE SCALE GENOMIC DNA]</scope>
    <source>
        <strain evidence="4">JS23</strain>
    </source>
</reference>
<dbReference type="InterPro" id="IPR012686">
    <property type="entry name" value="HPA_isomer/decarb_N"/>
</dbReference>
<feature type="domain" description="Fumarylacetoacetase-like C-terminal" evidence="2">
    <location>
        <begin position="17"/>
        <end position="220"/>
    </location>
</feature>
<dbReference type="Proteomes" id="UP000243719">
    <property type="component" value="Unassembled WGS sequence"/>
</dbReference>
<gene>
    <name evidence="3" type="ORF">SAMN05216551_101286</name>
</gene>
<dbReference type="EMBL" id="FNLO01000001">
    <property type="protein sequence ID" value="SDV46366.1"/>
    <property type="molecule type" value="Genomic_DNA"/>
</dbReference>
<dbReference type="AlphaFoldDB" id="A0A1H2PK76"/>
<keyword evidence="1" id="KW-0479">Metal-binding</keyword>
<dbReference type="GO" id="GO:0018800">
    <property type="term" value="F:5-oxopent-3-ene-1,2,5-tricarboxylate decarboxylase activity"/>
    <property type="evidence" value="ECO:0007669"/>
    <property type="project" value="InterPro"/>
</dbReference>
<dbReference type="GO" id="GO:0008704">
    <property type="term" value="F:5-carboxymethyl-2-hydroxymuconate delta-isomerase activity"/>
    <property type="evidence" value="ECO:0007669"/>
    <property type="project" value="InterPro"/>
</dbReference>
<dbReference type="Gene3D" id="3.90.850.10">
    <property type="entry name" value="Fumarylacetoacetase-like, C-terminal domain"/>
    <property type="match status" value="1"/>
</dbReference>
<proteinExistence type="predicted"/>
<dbReference type="PANTHER" id="PTHR11820:SF114">
    <property type="entry name" value="4-HYDROXYPHENYLACETATE CATABOLISM PROTEIN"/>
    <property type="match status" value="1"/>
</dbReference>
<dbReference type="RefSeq" id="WP_091903825.1">
    <property type="nucleotide sequence ID" value="NZ_FNLO01000001.1"/>
</dbReference>
<evidence type="ECO:0000256" key="1">
    <source>
        <dbReference type="ARBA" id="ARBA00022723"/>
    </source>
</evidence>
<organism evidence="3 4">
    <name type="scientific">Chitinasiproducens palmae</name>
    <dbReference type="NCBI Taxonomy" id="1770053"/>
    <lineage>
        <taxon>Bacteria</taxon>
        <taxon>Pseudomonadati</taxon>
        <taxon>Pseudomonadota</taxon>
        <taxon>Betaproteobacteria</taxon>
        <taxon>Burkholderiales</taxon>
        <taxon>Burkholderiaceae</taxon>
        <taxon>Chitinasiproducens</taxon>
    </lineage>
</organism>
<dbReference type="InterPro" id="IPR036663">
    <property type="entry name" value="Fumarylacetoacetase_C_sf"/>
</dbReference>
<dbReference type="SUPFAM" id="SSF56529">
    <property type="entry name" value="FAH"/>
    <property type="match status" value="1"/>
</dbReference>
<dbReference type="NCBIfam" id="TIGR02305">
    <property type="entry name" value="HpaG-N-term"/>
    <property type="match status" value="1"/>
</dbReference>